<keyword evidence="2" id="KW-1185">Reference proteome</keyword>
<evidence type="ECO:0000313" key="2">
    <source>
        <dbReference type="Proteomes" id="UP001055804"/>
    </source>
</evidence>
<dbReference type="Pfam" id="PF11367">
    <property type="entry name" value="Tail_completion_gp17"/>
    <property type="match status" value="1"/>
</dbReference>
<proteinExistence type="predicted"/>
<gene>
    <name evidence="1" type="ORF">NJQ99_12730</name>
</gene>
<sequence>MSAAWPLQRALHAALLADPEVSALVGGRVFDRVPRPAPGTAAPYLVIGEAAASDRSCTAVAGEEHTLQVTAVSRAAGHGEAKRLLAAVAVALEAQPLAPEGHVLVSLFVRETRFETARDGRTTLGRMRLRAVTEGL</sequence>
<evidence type="ECO:0000313" key="1">
    <source>
        <dbReference type="EMBL" id="MCP1337279.1"/>
    </source>
</evidence>
<dbReference type="InterPro" id="IPR053745">
    <property type="entry name" value="Viral_Tail_Comp_sf"/>
</dbReference>
<dbReference type="AlphaFoldDB" id="A0A9J6PL05"/>
<dbReference type="EMBL" id="JAMZFT010000003">
    <property type="protein sequence ID" value="MCP1337279.1"/>
    <property type="molecule type" value="Genomic_DNA"/>
</dbReference>
<dbReference type="Proteomes" id="UP001055804">
    <property type="component" value="Unassembled WGS sequence"/>
</dbReference>
<organism evidence="1 2">
    <name type="scientific">Futiania mangrovi</name>
    <dbReference type="NCBI Taxonomy" id="2959716"/>
    <lineage>
        <taxon>Bacteria</taxon>
        <taxon>Pseudomonadati</taxon>
        <taxon>Pseudomonadota</taxon>
        <taxon>Alphaproteobacteria</taxon>
        <taxon>Futianiales</taxon>
        <taxon>Futianiaceae</taxon>
        <taxon>Futiania</taxon>
    </lineage>
</organism>
<comment type="caution">
    <text evidence="1">The sequence shown here is derived from an EMBL/GenBank/DDBJ whole genome shotgun (WGS) entry which is preliminary data.</text>
</comment>
<accession>A0A9J6PL05</accession>
<name>A0A9J6PL05_9PROT</name>
<protein>
    <submittedName>
        <fullName evidence="1">DUF3168 domain-containing protein</fullName>
    </submittedName>
</protein>
<dbReference type="InterPro" id="IPR021508">
    <property type="entry name" value="Gp17-like"/>
</dbReference>
<dbReference type="Gene3D" id="3.30.2000.30">
    <property type="match status" value="1"/>
</dbReference>
<dbReference type="RefSeq" id="WP_269333248.1">
    <property type="nucleotide sequence ID" value="NZ_JAMZFT010000003.1"/>
</dbReference>
<reference evidence="1" key="1">
    <citation type="submission" date="2022-06" db="EMBL/GenBank/DDBJ databases">
        <title>Isolation and Genomics of Futiania mangrovii gen. nov., sp. nov., a Rare and Metabolically-versatile member in the Class Alphaproteobacteria.</title>
        <authorList>
            <person name="Liu L."/>
            <person name="Huang W.-C."/>
            <person name="Pan J."/>
            <person name="Li J."/>
            <person name="Huang Y."/>
            <person name="Du H."/>
            <person name="Liu Y."/>
            <person name="Li M."/>
        </authorList>
    </citation>
    <scope>NUCLEOTIDE SEQUENCE</scope>
    <source>
        <strain evidence="1">FT118</strain>
    </source>
</reference>